<sequence>MFRSSRLTDRLTSQCLSVIKRVAYTLSDDIERGKNGEIKSRGLDMYCSILNSISILTQKSLCQQLIFYSTKSATTSTITESLIL</sequence>
<dbReference type="Proteomes" id="UP000183832">
    <property type="component" value="Unassembled WGS sequence"/>
</dbReference>
<evidence type="ECO:0000313" key="2">
    <source>
        <dbReference type="Proteomes" id="UP000183832"/>
    </source>
</evidence>
<accession>A0A1J1IYJ5</accession>
<reference evidence="1 2" key="1">
    <citation type="submission" date="2015-04" db="EMBL/GenBank/DDBJ databases">
        <authorList>
            <person name="Syromyatnikov M.Y."/>
            <person name="Popov V.N."/>
        </authorList>
    </citation>
    <scope>NUCLEOTIDE SEQUENCE [LARGE SCALE GENOMIC DNA]</scope>
</reference>
<evidence type="ECO:0000313" key="1">
    <source>
        <dbReference type="EMBL" id="CRL05223.1"/>
    </source>
</evidence>
<organism evidence="1 2">
    <name type="scientific">Clunio marinus</name>
    <dbReference type="NCBI Taxonomy" id="568069"/>
    <lineage>
        <taxon>Eukaryota</taxon>
        <taxon>Metazoa</taxon>
        <taxon>Ecdysozoa</taxon>
        <taxon>Arthropoda</taxon>
        <taxon>Hexapoda</taxon>
        <taxon>Insecta</taxon>
        <taxon>Pterygota</taxon>
        <taxon>Neoptera</taxon>
        <taxon>Endopterygota</taxon>
        <taxon>Diptera</taxon>
        <taxon>Nematocera</taxon>
        <taxon>Chironomoidea</taxon>
        <taxon>Chironomidae</taxon>
        <taxon>Clunio</taxon>
    </lineage>
</organism>
<keyword evidence="2" id="KW-1185">Reference proteome</keyword>
<proteinExistence type="predicted"/>
<dbReference type="AlphaFoldDB" id="A0A1J1IYJ5"/>
<dbReference type="EMBL" id="CVRI01000064">
    <property type="protein sequence ID" value="CRL05223.1"/>
    <property type="molecule type" value="Genomic_DNA"/>
</dbReference>
<gene>
    <name evidence="1" type="ORF">CLUMA_CG018582</name>
</gene>
<protein>
    <submittedName>
        <fullName evidence="1">CLUMA_CG018582, isoform A</fullName>
    </submittedName>
</protein>
<name>A0A1J1IYJ5_9DIPT</name>